<dbReference type="AlphaFoldDB" id="A0A5J6MSG1"/>
<dbReference type="OrthoDB" id="784276at2"/>
<sequence length="309" mass="35458">MARIVAFDPPSNYVRSSADVPTLLVAVGTYVTFGLLTWYSHVIPWWLLLPLGGYTVALHGSLQHEAVHGFPFRGRFLNSLLVYPSLWLWLPYLSYRESHLTHHRDERLTCPIDDPESNYLTPEQWAALGPLHRRLRLVMTTVAGRLLVTPLYCVYRAARQLLRAIATRDMQHLGQWLVHVPAVAIVLWWVMGICDMSFWKYVFCFAYPGLSLTLLRSFCEHRAAPEVGSRTAIVEAGPVMSLLYLNNNLHFVHHNEPSSPWHGRPARYRQVRDQVFAANGGYRLAGYGEILRRWFLTPKEPVIHPQGRP</sequence>
<dbReference type="KEGG" id="htq:FRZ44_31290"/>
<dbReference type="EMBL" id="CP042906">
    <property type="protein sequence ID" value="QEX17826.1"/>
    <property type="molecule type" value="Genomic_DNA"/>
</dbReference>
<keyword evidence="1" id="KW-1133">Transmembrane helix</keyword>
<feature type="transmembrane region" description="Helical" evidence="1">
    <location>
        <begin position="20"/>
        <end position="39"/>
    </location>
</feature>
<feature type="transmembrane region" description="Helical" evidence="1">
    <location>
        <begin position="74"/>
        <end position="92"/>
    </location>
</feature>
<reference evidence="3 4" key="1">
    <citation type="submission" date="2019-08" db="EMBL/GenBank/DDBJ databases">
        <title>Hyperibacter terrae gen. nov., sp. nov. and Hyperibacter viscosus sp. nov., two new members in the family Rhodospirillaceae isolated from the rhizosphere of Hypericum perforatum.</title>
        <authorList>
            <person name="Noviana Z."/>
        </authorList>
    </citation>
    <scope>NUCLEOTIDE SEQUENCE [LARGE SCALE GENOMIC DNA]</scope>
    <source>
        <strain evidence="3 4">R5913</strain>
    </source>
</reference>
<dbReference type="InterPro" id="IPR005804">
    <property type="entry name" value="FA_desaturase_dom"/>
</dbReference>
<protein>
    <submittedName>
        <fullName evidence="3">Fatty acid desaturase</fullName>
    </submittedName>
</protein>
<feature type="transmembrane region" description="Helical" evidence="1">
    <location>
        <begin position="45"/>
        <end position="62"/>
    </location>
</feature>
<evidence type="ECO:0000259" key="2">
    <source>
        <dbReference type="Pfam" id="PF00487"/>
    </source>
</evidence>
<proteinExistence type="predicted"/>
<keyword evidence="4" id="KW-1185">Reference proteome</keyword>
<keyword evidence="1" id="KW-0472">Membrane</keyword>
<dbReference type="GO" id="GO:0006629">
    <property type="term" value="P:lipid metabolic process"/>
    <property type="evidence" value="ECO:0007669"/>
    <property type="project" value="InterPro"/>
</dbReference>
<feature type="domain" description="Fatty acid desaturase" evidence="2">
    <location>
        <begin position="44"/>
        <end position="275"/>
    </location>
</feature>
<organism evidence="3 4">
    <name type="scientific">Hypericibacter terrae</name>
    <dbReference type="NCBI Taxonomy" id="2602015"/>
    <lineage>
        <taxon>Bacteria</taxon>
        <taxon>Pseudomonadati</taxon>
        <taxon>Pseudomonadota</taxon>
        <taxon>Alphaproteobacteria</taxon>
        <taxon>Rhodospirillales</taxon>
        <taxon>Dongiaceae</taxon>
        <taxon>Hypericibacter</taxon>
    </lineage>
</organism>
<gene>
    <name evidence="3" type="ORF">FRZ44_31290</name>
</gene>
<dbReference type="Pfam" id="PF00487">
    <property type="entry name" value="FA_desaturase"/>
    <property type="match status" value="1"/>
</dbReference>
<feature type="transmembrane region" description="Helical" evidence="1">
    <location>
        <begin position="176"/>
        <end position="192"/>
    </location>
</feature>
<name>A0A5J6MSG1_9PROT</name>
<evidence type="ECO:0000256" key="1">
    <source>
        <dbReference type="SAM" id="Phobius"/>
    </source>
</evidence>
<evidence type="ECO:0000313" key="3">
    <source>
        <dbReference type="EMBL" id="QEX17826.1"/>
    </source>
</evidence>
<evidence type="ECO:0000313" key="4">
    <source>
        <dbReference type="Proteomes" id="UP000326202"/>
    </source>
</evidence>
<dbReference type="Proteomes" id="UP000326202">
    <property type="component" value="Chromosome"/>
</dbReference>
<keyword evidence="1" id="KW-0812">Transmembrane</keyword>
<feature type="transmembrane region" description="Helical" evidence="1">
    <location>
        <begin position="135"/>
        <end position="155"/>
    </location>
</feature>
<accession>A0A5J6MSG1</accession>
<dbReference type="RefSeq" id="WP_151178043.1">
    <property type="nucleotide sequence ID" value="NZ_CP042906.1"/>
</dbReference>